<sequence>MPSAVNLGSATGPSVLELLNHQCTPLGRWNGQLANLCLGDWSQPEGELAISRYRSTALMHNTNTYAMYLRHRRATDHRPQTTDHMLENTRAPSPDTAASPIARAGHLSTALCLPVVRELLFVELNHRRPAVSPARDRLRTASDGFCLQIGARREPSPCKSQAIIKLEQALWAC</sequence>
<proteinExistence type="predicted"/>
<dbReference type="EMBL" id="ML977036">
    <property type="protein sequence ID" value="KAF1949527.1"/>
    <property type="molecule type" value="Genomic_DNA"/>
</dbReference>
<protein>
    <submittedName>
        <fullName evidence="1">Uncharacterized protein</fullName>
    </submittedName>
</protein>
<dbReference type="Proteomes" id="UP000800035">
    <property type="component" value="Unassembled WGS sequence"/>
</dbReference>
<accession>A0A6A5TKM9</accession>
<reference evidence="1" key="1">
    <citation type="journal article" date="2020" name="Stud. Mycol.">
        <title>101 Dothideomycetes genomes: a test case for predicting lifestyles and emergence of pathogens.</title>
        <authorList>
            <person name="Haridas S."/>
            <person name="Albert R."/>
            <person name="Binder M."/>
            <person name="Bloem J."/>
            <person name="Labutti K."/>
            <person name="Salamov A."/>
            <person name="Andreopoulos B."/>
            <person name="Baker S."/>
            <person name="Barry K."/>
            <person name="Bills G."/>
            <person name="Bluhm B."/>
            <person name="Cannon C."/>
            <person name="Castanera R."/>
            <person name="Culley D."/>
            <person name="Daum C."/>
            <person name="Ezra D."/>
            <person name="Gonzalez J."/>
            <person name="Henrissat B."/>
            <person name="Kuo A."/>
            <person name="Liang C."/>
            <person name="Lipzen A."/>
            <person name="Lutzoni F."/>
            <person name="Magnuson J."/>
            <person name="Mondo S."/>
            <person name="Nolan M."/>
            <person name="Ohm R."/>
            <person name="Pangilinan J."/>
            <person name="Park H.-J."/>
            <person name="Ramirez L."/>
            <person name="Alfaro M."/>
            <person name="Sun H."/>
            <person name="Tritt A."/>
            <person name="Yoshinaga Y."/>
            <person name="Zwiers L.-H."/>
            <person name="Turgeon B."/>
            <person name="Goodwin S."/>
            <person name="Spatafora J."/>
            <person name="Crous P."/>
            <person name="Grigoriev I."/>
        </authorList>
    </citation>
    <scope>NUCLEOTIDE SEQUENCE</scope>
    <source>
        <strain evidence="1">CBS 675.92</strain>
    </source>
</reference>
<name>A0A6A5TKM9_9PLEO</name>
<evidence type="ECO:0000313" key="2">
    <source>
        <dbReference type="Proteomes" id="UP000800035"/>
    </source>
</evidence>
<dbReference type="AlphaFoldDB" id="A0A6A5TKM9"/>
<keyword evidence="2" id="KW-1185">Reference proteome</keyword>
<evidence type="ECO:0000313" key="1">
    <source>
        <dbReference type="EMBL" id="KAF1949527.1"/>
    </source>
</evidence>
<organism evidence="1 2">
    <name type="scientific">Byssothecium circinans</name>
    <dbReference type="NCBI Taxonomy" id="147558"/>
    <lineage>
        <taxon>Eukaryota</taxon>
        <taxon>Fungi</taxon>
        <taxon>Dikarya</taxon>
        <taxon>Ascomycota</taxon>
        <taxon>Pezizomycotina</taxon>
        <taxon>Dothideomycetes</taxon>
        <taxon>Pleosporomycetidae</taxon>
        <taxon>Pleosporales</taxon>
        <taxon>Massarineae</taxon>
        <taxon>Massarinaceae</taxon>
        <taxon>Byssothecium</taxon>
    </lineage>
</organism>
<gene>
    <name evidence="1" type="ORF">CC80DRAFT_555249</name>
</gene>